<gene>
    <name evidence="1" type="ORF">SRO942_LOCUS31462</name>
</gene>
<protein>
    <submittedName>
        <fullName evidence="1">Uncharacterized protein</fullName>
    </submittedName>
</protein>
<reference evidence="1" key="1">
    <citation type="submission" date="2021-02" db="EMBL/GenBank/DDBJ databases">
        <authorList>
            <person name="Nowell W R."/>
        </authorList>
    </citation>
    <scope>NUCLEOTIDE SEQUENCE</scope>
</reference>
<organism evidence="1 2">
    <name type="scientific">Didymodactylos carnosus</name>
    <dbReference type="NCBI Taxonomy" id="1234261"/>
    <lineage>
        <taxon>Eukaryota</taxon>
        <taxon>Metazoa</taxon>
        <taxon>Spiralia</taxon>
        <taxon>Gnathifera</taxon>
        <taxon>Rotifera</taxon>
        <taxon>Eurotatoria</taxon>
        <taxon>Bdelloidea</taxon>
        <taxon>Philodinida</taxon>
        <taxon>Philodinidae</taxon>
        <taxon>Didymodactylos</taxon>
    </lineage>
</organism>
<sequence>MPVRCVTKIAPAH</sequence>
<comment type="caution">
    <text evidence="1">The sequence shown here is derived from an EMBL/GenBank/DDBJ whole genome shotgun (WGS) entry which is preliminary data.</text>
</comment>
<dbReference type="Proteomes" id="UP000681722">
    <property type="component" value="Unassembled WGS sequence"/>
</dbReference>
<proteinExistence type="predicted"/>
<dbReference type="EMBL" id="CAJOBC010063589">
    <property type="protein sequence ID" value="CAF4218227.1"/>
    <property type="molecule type" value="Genomic_DNA"/>
</dbReference>
<name>A0A8S2SBK0_9BILA</name>
<evidence type="ECO:0000313" key="1">
    <source>
        <dbReference type="EMBL" id="CAF4218227.1"/>
    </source>
</evidence>
<evidence type="ECO:0000313" key="2">
    <source>
        <dbReference type="Proteomes" id="UP000681722"/>
    </source>
</evidence>
<accession>A0A8S2SBK0</accession>
<feature type="non-terminal residue" evidence="1">
    <location>
        <position position="13"/>
    </location>
</feature>